<protein>
    <recommendedName>
        <fullName evidence="4">Flagellar hook-associated protein 1</fullName>
    </recommendedName>
</protein>
<feature type="domain" description="Flagellar hook-associated protein FlgK helical" evidence="9">
    <location>
        <begin position="102"/>
        <end position="244"/>
    </location>
</feature>
<keyword evidence="10" id="KW-0282">Flagellum</keyword>
<dbReference type="Pfam" id="PF22638">
    <property type="entry name" value="FlgK_D1"/>
    <property type="match status" value="1"/>
</dbReference>
<reference evidence="10" key="2">
    <citation type="submission" date="2021-04" db="EMBL/GenBank/DDBJ databases">
        <authorList>
            <person name="Dong X."/>
        </authorList>
    </citation>
    <scope>NUCLEOTIDE SEQUENCE</scope>
    <source>
        <strain evidence="10">ZWT</strain>
    </source>
</reference>
<keyword evidence="10" id="KW-0969">Cilium</keyword>
<dbReference type="AlphaFoldDB" id="A0A9J6NUI1"/>
<evidence type="ECO:0000313" key="10">
    <source>
        <dbReference type="EMBL" id="MCM1988114.1"/>
    </source>
</evidence>
<evidence type="ECO:0000256" key="2">
    <source>
        <dbReference type="ARBA" id="ARBA00004613"/>
    </source>
</evidence>
<comment type="similarity">
    <text evidence="3">Belongs to the flagella basal body rod proteins family.</text>
</comment>
<evidence type="ECO:0000259" key="8">
    <source>
        <dbReference type="Pfam" id="PF06429"/>
    </source>
</evidence>
<evidence type="ECO:0000313" key="11">
    <source>
        <dbReference type="Proteomes" id="UP001056429"/>
    </source>
</evidence>
<keyword evidence="10" id="KW-0966">Cell projection</keyword>
<name>A0A9J6NUI1_9CLOT</name>
<comment type="subcellular location">
    <subcellularLocation>
        <location evidence="1">Bacterial flagellum</location>
    </subcellularLocation>
    <subcellularLocation>
        <location evidence="2">Secreted</location>
    </subcellularLocation>
</comment>
<reference evidence="10" key="1">
    <citation type="journal article" date="2021" name="mSystems">
        <title>Bacteria and Archaea Synergistically Convert Glycine Betaine to Biogenic Methane in the Formosa Cold Seep of the South China Sea.</title>
        <authorList>
            <person name="Li L."/>
            <person name="Zhang W."/>
            <person name="Zhang S."/>
            <person name="Song L."/>
            <person name="Sun Q."/>
            <person name="Zhang H."/>
            <person name="Xiang H."/>
            <person name="Dong X."/>
        </authorList>
    </citation>
    <scope>NUCLEOTIDE SEQUENCE</scope>
    <source>
        <strain evidence="10">ZWT</strain>
    </source>
</reference>
<feature type="domain" description="Flagellar basal-body/hook protein C-terminal" evidence="8">
    <location>
        <begin position="610"/>
        <end position="649"/>
    </location>
</feature>
<dbReference type="GO" id="GO:0005576">
    <property type="term" value="C:extracellular region"/>
    <property type="evidence" value="ECO:0007669"/>
    <property type="project" value="UniProtKB-SubCell"/>
</dbReference>
<dbReference type="EMBL" id="JAGSOJ010000001">
    <property type="protein sequence ID" value="MCM1988114.1"/>
    <property type="molecule type" value="Genomic_DNA"/>
</dbReference>
<evidence type="ECO:0000259" key="9">
    <source>
        <dbReference type="Pfam" id="PF22638"/>
    </source>
</evidence>
<gene>
    <name evidence="10" type="primary">flgK</name>
    <name evidence="10" type="ORF">KDK92_00055</name>
</gene>
<dbReference type="InterPro" id="IPR053927">
    <property type="entry name" value="FlgK_helical"/>
</dbReference>
<dbReference type="SUPFAM" id="SSF64518">
    <property type="entry name" value="Phase 1 flagellin"/>
    <property type="match status" value="1"/>
</dbReference>
<keyword evidence="11" id="KW-1185">Reference proteome</keyword>
<evidence type="ECO:0000256" key="4">
    <source>
        <dbReference type="ARBA" id="ARBA00016244"/>
    </source>
</evidence>
<comment type="caution">
    <text evidence="10">The sequence shown here is derived from an EMBL/GenBank/DDBJ whole genome shotgun (WGS) entry which is preliminary data.</text>
</comment>
<evidence type="ECO:0000256" key="1">
    <source>
        <dbReference type="ARBA" id="ARBA00004365"/>
    </source>
</evidence>
<proteinExistence type="inferred from homology"/>
<feature type="coiled-coil region" evidence="7">
    <location>
        <begin position="145"/>
        <end position="172"/>
    </location>
</feature>
<keyword evidence="6" id="KW-0975">Bacterial flagellum</keyword>
<evidence type="ECO:0000256" key="6">
    <source>
        <dbReference type="ARBA" id="ARBA00023143"/>
    </source>
</evidence>
<dbReference type="PANTHER" id="PTHR30033">
    <property type="entry name" value="FLAGELLAR HOOK-ASSOCIATED PROTEIN 1"/>
    <property type="match status" value="1"/>
</dbReference>
<dbReference type="InterPro" id="IPR010930">
    <property type="entry name" value="Flg_bb/hook_C_dom"/>
</dbReference>
<accession>A0A9J6NUI1</accession>
<keyword evidence="7" id="KW-0175">Coiled coil</keyword>
<dbReference type="GO" id="GO:0005198">
    <property type="term" value="F:structural molecule activity"/>
    <property type="evidence" value="ECO:0007669"/>
    <property type="project" value="InterPro"/>
</dbReference>
<sequence length="653" mass="72408">MSGLLSIFNVAKRGMSAQQYSIGITNHNVANANTEGYSRQRAQLQTSNPFMAPSMNSYIGPGQLGTGVEVATVQRVRNEFIDFQIRGELSTQGKYEAREALLSEVENIYNEPSDTGISGLLGKFYDSWQQLSKQPQSSNARTVVAQQSKALADELNHNYNQLNKLKENTNLQIKESVFRVNNVLEQIDDLNQQIISVKVSEQEPNDLMDRRDLLIDELSSLLNVDVKKQSFYGQDITAQDSTTIPGGAEKLLVRKDPNMSVSRFTYISGVTVKGDKMTLETYKLGNSNEVGEPITVDLSAIDPKDRDEVIRQIKETRVLWANQEGTSYAELNGASSIVVTKDDFRSKLGLFEPSKGKLNGLQSVQEDVDKYMERMDKLAKGLAMAVNSIHSGVTEIPDEEELKKLSLSDYKDADGKLITVVVNKKDDAGNVVPHSYKMDFLPFFINGEEAEYDENGNMTNLKTILMSEDEITAGNITINEEILKDVMKIKTKTDDDDYSYTENNKENGNTDGNRALTIAQLRNAFMKIGDVEGEMTREFFISKCTGDGTTGGLVENSVGVKTIKNNTSGMTSDNYFKDVIDELGIQTQEAKRIGLNQTTLISGFQQAKESVSGVSLDEEMASLIQYQHAYSANAKIVSTVDELLDVVINGLKR</sequence>
<dbReference type="GO" id="GO:0044780">
    <property type="term" value="P:bacterial-type flagellum assembly"/>
    <property type="evidence" value="ECO:0007669"/>
    <property type="project" value="InterPro"/>
</dbReference>
<dbReference type="RefSeq" id="WP_250856887.1">
    <property type="nucleotide sequence ID" value="NZ_JAGSOJ010000001.1"/>
</dbReference>
<dbReference type="InterPro" id="IPR002371">
    <property type="entry name" value="FlgK"/>
</dbReference>
<dbReference type="Proteomes" id="UP001056429">
    <property type="component" value="Unassembled WGS sequence"/>
</dbReference>
<dbReference type="NCBIfam" id="TIGR02492">
    <property type="entry name" value="flgK_ends"/>
    <property type="match status" value="1"/>
</dbReference>
<keyword evidence="5" id="KW-0964">Secreted</keyword>
<organism evidence="10 11">
    <name type="scientific">Oceanirhabdus seepicola</name>
    <dbReference type="NCBI Taxonomy" id="2828781"/>
    <lineage>
        <taxon>Bacteria</taxon>
        <taxon>Bacillati</taxon>
        <taxon>Bacillota</taxon>
        <taxon>Clostridia</taxon>
        <taxon>Eubacteriales</taxon>
        <taxon>Clostridiaceae</taxon>
        <taxon>Oceanirhabdus</taxon>
    </lineage>
</organism>
<dbReference type="PANTHER" id="PTHR30033:SF1">
    <property type="entry name" value="FLAGELLAR HOOK-ASSOCIATED PROTEIN 1"/>
    <property type="match status" value="1"/>
</dbReference>
<evidence type="ECO:0000256" key="5">
    <source>
        <dbReference type="ARBA" id="ARBA00022525"/>
    </source>
</evidence>
<dbReference type="Pfam" id="PF06429">
    <property type="entry name" value="Flg_bbr_C"/>
    <property type="match status" value="1"/>
</dbReference>
<dbReference type="GO" id="GO:0009424">
    <property type="term" value="C:bacterial-type flagellum hook"/>
    <property type="evidence" value="ECO:0007669"/>
    <property type="project" value="InterPro"/>
</dbReference>
<evidence type="ECO:0000256" key="7">
    <source>
        <dbReference type="SAM" id="Coils"/>
    </source>
</evidence>
<evidence type="ECO:0000256" key="3">
    <source>
        <dbReference type="ARBA" id="ARBA00009677"/>
    </source>
</evidence>